<dbReference type="AlphaFoldDB" id="A0A4Y2SQI8"/>
<dbReference type="Proteomes" id="UP000499080">
    <property type="component" value="Unassembled WGS sequence"/>
</dbReference>
<gene>
    <name evidence="2" type="ORF">AVEN_253871_1</name>
</gene>
<organism evidence="2 3">
    <name type="scientific">Araneus ventricosus</name>
    <name type="common">Orbweaver spider</name>
    <name type="synonym">Epeira ventricosa</name>
    <dbReference type="NCBI Taxonomy" id="182803"/>
    <lineage>
        <taxon>Eukaryota</taxon>
        <taxon>Metazoa</taxon>
        <taxon>Ecdysozoa</taxon>
        <taxon>Arthropoda</taxon>
        <taxon>Chelicerata</taxon>
        <taxon>Arachnida</taxon>
        <taxon>Araneae</taxon>
        <taxon>Araneomorphae</taxon>
        <taxon>Entelegynae</taxon>
        <taxon>Araneoidea</taxon>
        <taxon>Araneidae</taxon>
        <taxon>Araneus</taxon>
    </lineage>
</organism>
<evidence type="ECO:0000256" key="1">
    <source>
        <dbReference type="SAM" id="MobiDB-lite"/>
    </source>
</evidence>
<keyword evidence="3" id="KW-1185">Reference proteome</keyword>
<feature type="compositionally biased region" description="Basic and acidic residues" evidence="1">
    <location>
        <begin position="83"/>
        <end position="94"/>
    </location>
</feature>
<sequence>MGSTTDSINITRCSCTSVSSTHVHPNRTERISGDVRQEKTISIYALAMKLPLSETRTRTFRQVNTADLQMGTQLQIPRDDCKELQKATEPERPPVELTSGSGR</sequence>
<comment type="caution">
    <text evidence="2">The sequence shown here is derived from an EMBL/GenBank/DDBJ whole genome shotgun (WGS) entry which is preliminary data.</text>
</comment>
<feature type="region of interest" description="Disordered" evidence="1">
    <location>
        <begin position="83"/>
        <end position="103"/>
    </location>
</feature>
<reference evidence="2 3" key="1">
    <citation type="journal article" date="2019" name="Sci. Rep.">
        <title>Orb-weaving spider Araneus ventricosus genome elucidates the spidroin gene catalogue.</title>
        <authorList>
            <person name="Kono N."/>
            <person name="Nakamura H."/>
            <person name="Ohtoshi R."/>
            <person name="Moran D.A.P."/>
            <person name="Shinohara A."/>
            <person name="Yoshida Y."/>
            <person name="Fujiwara M."/>
            <person name="Mori M."/>
            <person name="Tomita M."/>
            <person name="Arakawa K."/>
        </authorList>
    </citation>
    <scope>NUCLEOTIDE SEQUENCE [LARGE SCALE GENOMIC DNA]</scope>
</reference>
<protein>
    <submittedName>
        <fullName evidence="2">Uncharacterized protein</fullName>
    </submittedName>
</protein>
<evidence type="ECO:0000313" key="3">
    <source>
        <dbReference type="Proteomes" id="UP000499080"/>
    </source>
</evidence>
<dbReference type="EMBL" id="BGPR01022940">
    <property type="protein sequence ID" value="GBN89730.1"/>
    <property type="molecule type" value="Genomic_DNA"/>
</dbReference>
<accession>A0A4Y2SQI8</accession>
<name>A0A4Y2SQI8_ARAVE</name>
<proteinExistence type="predicted"/>
<evidence type="ECO:0000313" key="2">
    <source>
        <dbReference type="EMBL" id="GBN89730.1"/>
    </source>
</evidence>